<comment type="caution">
    <text evidence="3">The sequence shown here is derived from an EMBL/GenBank/DDBJ whole genome shotgun (WGS) entry which is preliminary data.</text>
</comment>
<dbReference type="Proteomes" id="UP001215598">
    <property type="component" value="Unassembled WGS sequence"/>
</dbReference>
<feature type="region of interest" description="Disordered" evidence="2">
    <location>
        <begin position="600"/>
        <end position="632"/>
    </location>
</feature>
<protein>
    <submittedName>
        <fullName evidence="3">Uncharacterized protein</fullName>
    </submittedName>
</protein>
<accession>A0AAD7KHA0</accession>
<feature type="region of interest" description="Disordered" evidence="2">
    <location>
        <begin position="1"/>
        <end position="53"/>
    </location>
</feature>
<gene>
    <name evidence="3" type="ORF">B0H16DRAFT_4036</name>
</gene>
<evidence type="ECO:0000313" key="4">
    <source>
        <dbReference type="Proteomes" id="UP001215598"/>
    </source>
</evidence>
<evidence type="ECO:0000313" key="3">
    <source>
        <dbReference type="EMBL" id="KAJ7785751.1"/>
    </source>
</evidence>
<sequence length="725" mass="76184">MVGIARATRSSHNPDKSPQKQLDSKKRKRVSDSADEPAQKLQRTDAPPYAATIPIDPDHAAQILHVLQMIDQQRLLDRVYPLEQSASAAPSYSLRTLLQNSQDHTLATLRVAVNNLAPISLHPRAQTPAPAAQQQRFCDIALDLLAQASFHPVSLNVESLLPAEPTPADEDLRYVNKRYALMQHLPGGDFWTSANIPLSSEPGSADLKDLPTGHAELVAVFPGPSDAPFDPTSVPKLGDYARTPIPSYEVRPRNAGALPVNRRVTCGSFLDYGVDASFAPTWVNDGREVGMRQMAEVYAQREQRYLERLAARQRALEAAREMQEEAAAAKSQPEPQADAELEMVTAPPPDANVDVDALQDILAPEEIDSLKAVLGSLELENAVQELLTRNRRALQRLGQLQTERLRAPGGRTSTVREGDEEWDVANGILDSLTLLASLRPRSSAHPVAPLIPPPTVLHALQQTLPRAPQPGWHGTLSSRVPALRDNSTVKVRPGVPAVAPTPVPPPASIQPVMPTPVGGGYYPQQQQRVLPAAPGAGGQYRYNASRAPGTPQQQYAAQGQTVYPGQGQIPQQQPGNYYGNAVPYGGGYGAGGSWYGASGSGSGAYTPQQQQAQQGTATPGGYGQQQQPQTPAPGYGAYMGAAGGGGSGVSTPVGMNLGGGGGKAVANTVLGKLGPLGGGGAALSGWSAGAGMQTPPVLPPHLRAAVAAATVTGGGGGGSGYHTPS</sequence>
<evidence type="ECO:0000256" key="2">
    <source>
        <dbReference type="SAM" id="MobiDB-lite"/>
    </source>
</evidence>
<dbReference type="EMBL" id="JARKIB010000001">
    <property type="protein sequence ID" value="KAJ7785751.1"/>
    <property type="molecule type" value="Genomic_DNA"/>
</dbReference>
<name>A0AAD7KHA0_9AGAR</name>
<feature type="coiled-coil region" evidence="1">
    <location>
        <begin position="376"/>
        <end position="403"/>
    </location>
</feature>
<organism evidence="3 4">
    <name type="scientific">Mycena metata</name>
    <dbReference type="NCBI Taxonomy" id="1033252"/>
    <lineage>
        <taxon>Eukaryota</taxon>
        <taxon>Fungi</taxon>
        <taxon>Dikarya</taxon>
        <taxon>Basidiomycota</taxon>
        <taxon>Agaricomycotina</taxon>
        <taxon>Agaricomycetes</taxon>
        <taxon>Agaricomycetidae</taxon>
        <taxon>Agaricales</taxon>
        <taxon>Marasmiineae</taxon>
        <taxon>Mycenaceae</taxon>
        <taxon>Mycena</taxon>
    </lineage>
</organism>
<feature type="compositionally biased region" description="Low complexity" evidence="2">
    <location>
        <begin position="603"/>
        <end position="617"/>
    </location>
</feature>
<proteinExistence type="predicted"/>
<keyword evidence="1" id="KW-0175">Coiled coil</keyword>
<reference evidence="3" key="1">
    <citation type="submission" date="2023-03" db="EMBL/GenBank/DDBJ databases">
        <title>Massive genome expansion in bonnet fungi (Mycena s.s.) driven by repeated elements and novel gene families across ecological guilds.</title>
        <authorList>
            <consortium name="Lawrence Berkeley National Laboratory"/>
            <person name="Harder C.B."/>
            <person name="Miyauchi S."/>
            <person name="Viragh M."/>
            <person name="Kuo A."/>
            <person name="Thoen E."/>
            <person name="Andreopoulos B."/>
            <person name="Lu D."/>
            <person name="Skrede I."/>
            <person name="Drula E."/>
            <person name="Henrissat B."/>
            <person name="Morin E."/>
            <person name="Kohler A."/>
            <person name="Barry K."/>
            <person name="LaButti K."/>
            <person name="Morin E."/>
            <person name="Salamov A."/>
            <person name="Lipzen A."/>
            <person name="Mereny Z."/>
            <person name="Hegedus B."/>
            <person name="Baldrian P."/>
            <person name="Stursova M."/>
            <person name="Weitz H."/>
            <person name="Taylor A."/>
            <person name="Grigoriev I.V."/>
            <person name="Nagy L.G."/>
            <person name="Martin F."/>
            <person name="Kauserud H."/>
        </authorList>
    </citation>
    <scope>NUCLEOTIDE SEQUENCE</scope>
    <source>
        <strain evidence="3">CBHHK182m</strain>
    </source>
</reference>
<feature type="compositionally biased region" description="Basic and acidic residues" evidence="2">
    <location>
        <begin position="12"/>
        <end position="24"/>
    </location>
</feature>
<evidence type="ECO:0000256" key="1">
    <source>
        <dbReference type="SAM" id="Coils"/>
    </source>
</evidence>
<keyword evidence="4" id="KW-1185">Reference proteome</keyword>
<dbReference type="AlphaFoldDB" id="A0AAD7KHA0"/>